<dbReference type="InterPro" id="IPR047872">
    <property type="entry name" value="EFG_IV"/>
</dbReference>
<dbReference type="InterPro" id="IPR014721">
    <property type="entry name" value="Ribsml_uS5_D2-typ_fold_subgr"/>
</dbReference>
<evidence type="ECO:0000256" key="1">
    <source>
        <dbReference type="ARBA" id="ARBA00017872"/>
    </source>
</evidence>
<reference evidence="8 9" key="1">
    <citation type="submission" date="2016-09" db="EMBL/GenBank/DDBJ databases">
        <title>Metabolic pathway, cell adaptation mechanisms and a novel monoxygenase revealed through proteogenomic-transcription analysis of a Sphingomonas haloaromaticamans strain degrading the fungicide ortho-phenylphenol.</title>
        <authorList>
            <person name="Perruchon C."/>
            <person name="Papadopoulou E.S."/>
            <person name="Rousidou C."/>
            <person name="Vasileiadis S."/>
            <person name="Tanou G."/>
            <person name="Amoutzias G."/>
            <person name="Molassiotis A."/>
            <person name="Karpouzas D.G."/>
        </authorList>
    </citation>
    <scope>NUCLEOTIDE SEQUENCE [LARGE SCALE GENOMIC DNA]</scope>
    <source>
        <strain evidence="8 9">P3</strain>
    </source>
</reference>
<gene>
    <name evidence="8" type="primary">fusA_1</name>
    <name evidence="8" type="ORF">BHE75_03967</name>
</gene>
<comment type="caution">
    <text evidence="8">The sequence shown here is derived from an EMBL/GenBank/DDBJ whole genome shotgun (WGS) entry which is preliminary data.</text>
</comment>
<evidence type="ECO:0000313" key="8">
    <source>
        <dbReference type="EMBL" id="OHT21952.1"/>
    </source>
</evidence>
<evidence type="ECO:0000256" key="2">
    <source>
        <dbReference type="ARBA" id="ARBA00022741"/>
    </source>
</evidence>
<keyword evidence="5" id="KW-0342">GTP-binding</keyword>
<dbReference type="Gene3D" id="3.30.230.10">
    <property type="match status" value="1"/>
</dbReference>
<dbReference type="InterPro" id="IPR041095">
    <property type="entry name" value="EFG_II"/>
</dbReference>
<dbReference type="Gene3D" id="3.30.70.870">
    <property type="entry name" value="Elongation Factor G (Translational Gtpase), domain 3"/>
    <property type="match status" value="1"/>
</dbReference>
<dbReference type="FunFam" id="3.30.230.10:FF:000003">
    <property type="entry name" value="Elongation factor G"/>
    <property type="match status" value="1"/>
</dbReference>
<dbReference type="Gene3D" id="3.30.70.240">
    <property type="match status" value="1"/>
</dbReference>
<dbReference type="SUPFAM" id="SSF50447">
    <property type="entry name" value="Translation proteins"/>
    <property type="match status" value="1"/>
</dbReference>
<dbReference type="PROSITE" id="PS51722">
    <property type="entry name" value="G_TR_2"/>
    <property type="match status" value="1"/>
</dbReference>
<dbReference type="GO" id="GO:0003746">
    <property type="term" value="F:translation elongation factor activity"/>
    <property type="evidence" value="ECO:0007669"/>
    <property type="project" value="UniProtKB-KW"/>
</dbReference>
<evidence type="ECO:0000256" key="3">
    <source>
        <dbReference type="ARBA" id="ARBA00022768"/>
    </source>
</evidence>
<dbReference type="RefSeq" id="WP_084653553.1">
    <property type="nucleotide sequence ID" value="NZ_MIPT01000001.1"/>
</dbReference>
<dbReference type="SUPFAM" id="SSF54980">
    <property type="entry name" value="EF-G C-terminal domain-like"/>
    <property type="match status" value="2"/>
</dbReference>
<dbReference type="GO" id="GO:0032790">
    <property type="term" value="P:ribosome disassembly"/>
    <property type="evidence" value="ECO:0007669"/>
    <property type="project" value="TreeGrafter"/>
</dbReference>
<dbReference type="InterPro" id="IPR053905">
    <property type="entry name" value="EF-G-like_DII"/>
</dbReference>
<dbReference type="SMART" id="SM00889">
    <property type="entry name" value="EFG_IV"/>
    <property type="match status" value="1"/>
</dbReference>
<dbReference type="Pfam" id="PF03764">
    <property type="entry name" value="EFG_IV"/>
    <property type="match status" value="1"/>
</dbReference>
<evidence type="ECO:0000256" key="4">
    <source>
        <dbReference type="ARBA" id="ARBA00022917"/>
    </source>
</evidence>
<dbReference type="CDD" id="cd03713">
    <property type="entry name" value="EFG_mtEFG_C"/>
    <property type="match status" value="1"/>
</dbReference>
<dbReference type="InterPro" id="IPR035649">
    <property type="entry name" value="EFG_V"/>
</dbReference>
<dbReference type="SUPFAM" id="SSF54211">
    <property type="entry name" value="Ribosomal protein S5 domain 2-like"/>
    <property type="match status" value="1"/>
</dbReference>
<dbReference type="OrthoDB" id="9802948at2"/>
<dbReference type="PANTHER" id="PTHR43261">
    <property type="entry name" value="TRANSLATION ELONGATION FACTOR G-RELATED"/>
    <property type="match status" value="1"/>
</dbReference>
<dbReference type="InterPro" id="IPR000640">
    <property type="entry name" value="EFG_V-like"/>
</dbReference>
<evidence type="ECO:0000256" key="5">
    <source>
        <dbReference type="ARBA" id="ARBA00023134"/>
    </source>
</evidence>
<dbReference type="AlphaFoldDB" id="A0A1S1HJD1"/>
<dbReference type="InterPro" id="IPR020568">
    <property type="entry name" value="Ribosomal_Su5_D2-typ_SF"/>
</dbReference>
<name>A0A1S1HJD1_9SPHN</name>
<dbReference type="GO" id="GO:0003924">
    <property type="term" value="F:GTPase activity"/>
    <property type="evidence" value="ECO:0007669"/>
    <property type="project" value="InterPro"/>
</dbReference>
<dbReference type="Pfam" id="PF00009">
    <property type="entry name" value="GTP_EFTU"/>
    <property type="match status" value="1"/>
</dbReference>
<dbReference type="InterPro" id="IPR027417">
    <property type="entry name" value="P-loop_NTPase"/>
</dbReference>
<dbReference type="EMBL" id="MIPT01000001">
    <property type="protein sequence ID" value="OHT21952.1"/>
    <property type="molecule type" value="Genomic_DNA"/>
</dbReference>
<accession>A0A1S1HJD1</accession>
<dbReference type="CDD" id="cd04170">
    <property type="entry name" value="EF-G_bact"/>
    <property type="match status" value="1"/>
</dbReference>
<dbReference type="Pfam" id="PF22042">
    <property type="entry name" value="EF-G_D2"/>
    <property type="match status" value="1"/>
</dbReference>
<dbReference type="SUPFAM" id="SSF52540">
    <property type="entry name" value="P-loop containing nucleoside triphosphate hydrolases"/>
    <property type="match status" value="1"/>
</dbReference>
<keyword evidence="3 8" id="KW-0251">Elongation factor</keyword>
<proteinExistence type="predicted"/>
<sequence>MVGISKGIRAIALVGPAGAGKTSLAEALLRAAGAIDRQGAVAAGSSVGDASAEARARGGSTELNLMRFDWQGDGFVLVDAPGGAGFAADADLAVASADLALVVIDPDPARAPLAEPTLRRLEAMGVPHALFVNKIDQAHGRIEDLLIALKPMSAAPFVARQIPIMTGDVVTGFVDLALERAYHYRPGAASEQVPIDDALRAQEAAARQTMLEQLADHDDALLEQLLSDEVPDLDLVFGDLGRETRDGLVVPVLFGSATDGHGIRRLLKMLRHDAPAPDRAAVRLGVDRAAALVLKISHGSAIGRLAIARLFEGPLAEGADLFAADGRAARAGALFTLQGAATAKVGRAEAGDIVGIAKLDMARAGELIGIGAPPPEFLLPVDPPVANCVRAVAAENQKDEVRLSTALNRLAEEDPGLHWGQDGESRETLLRGINDEHVAVALDRLKRRYGVAVSVRQPGVAYRESIRKACSQRGRHKKQSGGHGQFGDVTVEIRPLDRGEGFRFEDRITGGAVPRQWIPAVEQGARDAVARGPLGFPVVDVAVTLVDGAFHSVDSSELAFRTAGRLAVAEALAAAAPYLLEPVAHVTIHAPGSATSRIGSAVASRRGQMLGMAPEDGWSRWDAIEVLVPEAELHGLEGELRSLSQGMARYEAHFDHLAEVSARLAEGIVQRRAEPAQRGRQPA</sequence>
<dbReference type="Gene3D" id="3.40.50.300">
    <property type="entry name" value="P-loop containing nucleotide triphosphate hydrolases"/>
    <property type="match status" value="1"/>
</dbReference>
<protein>
    <recommendedName>
        <fullName evidence="1">Elongation factor G</fullName>
    </recommendedName>
</protein>
<keyword evidence="9" id="KW-1185">Reference proteome</keyword>
<dbReference type="InterPro" id="IPR009000">
    <property type="entry name" value="Transl_B-barrel_sf"/>
</dbReference>
<evidence type="ECO:0000313" key="9">
    <source>
        <dbReference type="Proteomes" id="UP000179467"/>
    </source>
</evidence>
<dbReference type="SMART" id="SM00838">
    <property type="entry name" value="EFG_C"/>
    <property type="match status" value="1"/>
</dbReference>
<dbReference type="PANTHER" id="PTHR43261:SF7">
    <property type="entry name" value="ELONGATION FACTOR G-LIKE PROTEIN"/>
    <property type="match status" value="1"/>
</dbReference>
<dbReference type="Proteomes" id="UP000179467">
    <property type="component" value="Unassembled WGS sequence"/>
</dbReference>
<evidence type="ECO:0000256" key="6">
    <source>
        <dbReference type="ARBA" id="ARBA00024731"/>
    </source>
</evidence>
<dbReference type="GO" id="GO:0005525">
    <property type="term" value="F:GTP binding"/>
    <property type="evidence" value="ECO:0007669"/>
    <property type="project" value="UniProtKB-KW"/>
</dbReference>
<organism evidence="8 9">
    <name type="scientific">Edaphosphingomonas haloaromaticamans</name>
    <dbReference type="NCBI Taxonomy" id="653954"/>
    <lineage>
        <taxon>Bacteria</taxon>
        <taxon>Pseudomonadati</taxon>
        <taxon>Pseudomonadota</taxon>
        <taxon>Alphaproteobacteria</taxon>
        <taxon>Sphingomonadales</taxon>
        <taxon>Rhizorhabdaceae</taxon>
        <taxon>Edaphosphingomonas</taxon>
    </lineage>
</organism>
<dbReference type="InterPro" id="IPR035647">
    <property type="entry name" value="EFG_III/V"/>
</dbReference>
<dbReference type="Pfam" id="PF14492">
    <property type="entry name" value="EFG_III"/>
    <property type="match status" value="1"/>
</dbReference>
<dbReference type="NCBIfam" id="NF009379">
    <property type="entry name" value="PRK12740.1-3"/>
    <property type="match status" value="1"/>
</dbReference>
<dbReference type="InterPro" id="IPR000795">
    <property type="entry name" value="T_Tr_GTP-bd_dom"/>
</dbReference>
<feature type="domain" description="Tr-type G" evidence="7">
    <location>
        <begin position="6"/>
        <end position="278"/>
    </location>
</feature>
<dbReference type="Gene3D" id="2.40.30.10">
    <property type="entry name" value="Translation factors"/>
    <property type="match status" value="1"/>
</dbReference>
<keyword evidence="4" id="KW-0648">Protein biosynthesis</keyword>
<comment type="function">
    <text evidence="6">Catalyzes the GTP-dependent ribosomal translocation step during translation elongation. During this step, the ribosome changes from the pre-translocational (PRE) to the post-translocational (POST) state as the newly formed A-site-bound peptidyl-tRNA and P-site-bound deacylated tRNA move to the P and E sites, respectively. Catalyzes the coordinated movement of the two tRNA molecules, the mRNA and conformational changes in the ribosome.</text>
</comment>
<keyword evidence="2" id="KW-0547">Nucleotide-binding</keyword>
<dbReference type="GO" id="GO:0097216">
    <property type="term" value="F:guanosine tetraphosphate binding"/>
    <property type="evidence" value="ECO:0007669"/>
    <property type="project" value="UniProtKB-ARBA"/>
</dbReference>
<dbReference type="InterPro" id="IPR005517">
    <property type="entry name" value="Transl_elong_EFG/EF2_IV"/>
</dbReference>
<evidence type="ECO:0000259" key="7">
    <source>
        <dbReference type="PROSITE" id="PS51722"/>
    </source>
</evidence>
<dbReference type="Pfam" id="PF00679">
    <property type="entry name" value="EFG_C"/>
    <property type="match status" value="1"/>
</dbReference>
<dbReference type="CDD" id="cd01434">
    <property type="entry name" value="EFG_mtEFG1_IV"/>
    <property type="match status" value="1"/>
</dbReference>